<dbReference type="GO" id="GO:0005634">
    <property type="term" value="C:nucleus"/>
    <property type="evidence" value="ECO:0007669"/>
    <property type="project" value="UniProtKB-SubCell"/>
</dbReference>
<evidence type="ECO:0000256" key="2">
    <source>
        <dbReference type="ARBA" id="ARBA00004629"/>
    </source>
</evidence>
<evidence type="ECO:0000256" key="3">
    <source>
        <dbReference type="ARBA" id="ARBA00022454"/>
    </source>
</evidence>
<evidence type="ECO:0000256" key="6">
    <source>
        <dbReference type="ARBA" id="ARBA00022838"/>
    </source>
</evidence>
<evidence type="ECO:0000256" key="5">
    <source>
        <dbReference type="ARBA" id="ARBA00022776"/>
    </source>
</evidence>
<dbReference type="OrthoDB" id="18453at2759"/>
<feature type="coiled-coil region" evidence="10">
    <location>
        <begin position="153"/>
        <end position="205"/>
    </location>
</feature>
<dbReference type="GO" id="GO:0000444">
    <property type="term" value="C:MIS12/MIND type complex"/>
    <property type="evidence" value="ECO:0007669"/>
    <property type="project" value="InterPro"/>
</dbReference>
<dbReference type="GO" id="GO:0007059">
    <property type="term" value="P:chromosome segregation"/>
    <property type="evidence" value="ECO:0007669"/>
    <property type="project" value="TreeGrafter"/>
</dbReference>
<evidence type="ECO:0000313" key="13">
    <source>
        <dbReference type="Proteomes" id="UP000258309"/>
    </source>
</evidence>
<evidence type="ECO:0000256" key="7">
    <source>
        <dbReference type="ARBA" id="ARBA00023242"/>
    </source>
</evidence>
<comment type="caution">
    <text evidence="12">The sequence shown here is derived from an EMBL/GenBank/DDBJ whole genome shotgun (WGS) entry which is preliminary data.</text>
</comment>
<name>A0A3E2GUV4_SCYLI</name>
<dbReference type="PANTHER" id="PTHR15459">
    <property type="entry name" value="POLYAMINE-MODULATED FACTOR 1"/>
    <property type="match status" value="1"/>
</dbReference>
<dbReference type="AlphaFoldDB" id="A0A3E2GUV4"/>
<keyword evidence="3" id="KW-0158">Chromosome</keyword>
<dbReference type="OMA" id="IHLAHLM"/>
<comment type="subcellular location">
    <subcellularLocation>
        <location evidence="2">Chromosome</location>
        <location evidence="2">Centromere</location>
        <location evidence="2">Kinetochore</location>
    </subcellularLocation>
    <subcellularLocation>
        <location evidence="1">Nucleus</location>
    </subcellularLocation>
</comment>
<dbReference type="EMBL" id="NCSJ02000393">
    <property type="protein sequence ID" value="RFU24870.1"/>
    <property type="molecule type" value="Genomic_DNA"/>
</dbReference>
<evidence type="ECO:0000256" key="4">
    <source>
        <dbReference type="ARBA" id="ARBA00022618"/>
    </source>
</evidence>
<sequence length="223" mass="24012">MPSSTTSSEQPPPPPEHMSPSPPPQQPTPLTLGPRATAFLKLYDDALSHTLRAISYKSFAACFPTIAQSAPESLRGMHQGLVGRLEGFAKNEFETILVERNVVQNLNALEDLIADAKRRKARASGDEEVIATHLLPAPAILNAHLSPLLASQQSQLNAKLQTVQSQNASLAEKIVSQRNEIDSLLASVESVVRDLDGAVELLEREGVQLAREAVGAEQVMEGV</sequence>
<keyword evidence="10" id="KW-0175">Coiled coil</keyword>
<evidence type="ECO:0008006" key="14">
    <source>
        <dbReference type="Google" id="ProtNLM"/>
    </source>
</evidence>
<feature type="coiled-coil region" evidence="10">
    <location>
        <begin position="99"/>
        <end position="126"/>
    </location>
</feature>
<keyword evidence="6" id="KW-0995">Kinetochore</keyword>
<keyword evidence="8" id="KW-0131">Cell cycle</keyword>
<organism evidence="12 13">
    <name type="scientific">Scytalidium lignicola</name>
    <name type="common">Hyphomycete</name>
    <dbReference type="NCBI Taxonomy" id="5539"/>
    <lineage>
        <taxon>Eukaryota</taxon>
        <taxon>Fungi</taxon>
        <taxon>Dikarya</taxon>
        <taxon>Ascomycota</taxon>
        <taxon>Pezizomycotina</taxon>
        <taxon>Leotiomycetes</taxon>
        <taxon>Leotiomycetes incertae sedis</taxon>
        <taxon>Scytalidium</taxon>
    </lineage>
</organism>
<dbReference type="Proteomes" id="UP000258309">
    <property type="component" value="Unassembled WGS sequence"/>
</dbReference>
<reference evidence="12 13" key="1">
    <citation type="submission" date="2018-05" db="EMBL/GenBank/DDBJ databases">
        <title>Draft genome sequence of Scytalidium lignicola DSM 105466, a ubiquitous saprotrophic fungus.</title>
        <authorList>
            <person name="Buettner E."/>
            <person name="Gebauer A.M."/>
            <person name="Hofrichter M."/>
            <person name="Liers C."/>
            <person name="Kellner H."/>
        </authorList>
    </citation>
    <scope>NUCLEOTIDE SEQUENCE [LARGE SCALE GENOMIC DNA]</scope>
    <source>
        <strain evidence="12 13">DSM 105466</strain>
    </source>
</reference>
<keyword evidence="7" id="KW-0539">Nucleus</keyword>
<gene>
    <name evidence="12" type="ORF">B7463_g11468</name>
</gene>
<evidence type="ECO:0000256" key="11">
    <source>
        <dbReference type="SAM" id="MobiDB-lite"/>
    </source>
</evidence>
<evidence type="ECO:0000256" key="10">
    <source>
        <dbReference type="SAM" id="Coils"/>
    </source>
</evidence>
<evidence type="ECO:0000256" key="9">
    <source>
        <dbReference type="ARBA" id="ARBA00023328"/>
    </source>
</evidence>
<evidence type="ECO:0000256" key="1">
    <source>
        <dbReference type="ARBA" id="ARBA00004123"/>
    </source>
</evidence>
<dbReference type="GO" id="GO:0051301">
    <property type="term" value="P:cell division"/>
    <property type="evidence" value="ECO:0007669"/>
    <property type="project" value="UniProtKB-KW"/>
</dbReference>
<dbReference type="Pfam" id="PF03980">
    <property type="entry name" value="Nnf1"/>
    <property type="match status" value="1"/>
</dbReference>
<keyword evidence="4" id="KW-0132">Cell division</keyword>
<feature type="non-terminal residue" evidence="12">
    <location>
        <position position="223"/>
    </location>
</feature>
<keyword evidence="13" id="KW-1185">Reference proteome</keyword>
<dbReference type="InterPro" id="IPR007128">
    <property type="entry name" value="PMF1/Nnf1"/>
</dbReference>
<keyword evidence="5" id="KW-0498">Mitosis</keyword>
<dbReference type="STRING" id="5539.A0A3E2GUV4"/>
<evidence type="ECO:0000256" key="8">
    <source>
        <dbReference type="ARBA" id="ARBA00023306"/>
    </source>
</evidence>
<keyword evidence="9" id="KW-0137">Centromere</keyword>
<feature type="non-terminal residue" evidence="12">
    <location>
        <position position="1"/>
    </location>
</feature>
<proteinExistence type="predicted"/>
<feature type="region of interest" description="Disordered" evidence="11">
    <location>
        <begin position="1"/>
        <end position="32"/>
    </location>
</feature>
<evidence type="ECO:0000313" key="12">
    <source>
        <dbReference type="EMBL" id="RFU24870.1"/>
    </source>
</evidence>
<feature type="compositionally biased region" description="Pro residues" evidence="11">
    <location>
        <begin position="10"/>
        <end position="27"/>
    </location>
</feature>
<dbReference type="PANTHER" id="PTHR15459:SF3">
    <property type="entry name" value="POLYAMINE-MODULATED FACTOR 1"/>
    <property type="match status" value="1"/>
</dbReference>
<accession>A0A3E2GUV4</accession>
<protein>
    <recommendedName>
        <fullName evidence="14">MIND kinetochore complex component Nnf1</fullName>
    </recommendedName>
</protein>